<dbReference type="InterPro" id="IPR013783">
    <property type="entry name" value="Ig-like_fold"/>
</dbReference>
<dbReference type="Pfam" id="PF16403">
    <property type="entry name" value="Bact_surface_Ig-like"/>
    <property type="match status" value="1"/>
</dbReference>
<dbReference type="Gene3D" id="2.60.40.10">
    <property type="entry name" value="Immunoglobulins"/>
    <property type="match status" value="2"/>
</dbReference>
<name>A0A511QUS8_9VIBR</name>
<reference evidence="2 3" key="1">
    <citation type="submission" date="2019-07" db="EMBL/GenBank/DDBJ databases">
        <title>Whole genome shotgun sequence of Vibrio superstes NBRC 103154.</title>
        <authorList>
            <person name="Hosoyama A."/>
            <person name="Uohara A."/>
            <person name="Ohji S."/>
            <person name="Ichikawa N."/>
        </authorList>
    </citation>
    <scope>NUCLEOTIDE SEQUENCE [LARGE SCALE GENOMIC DNA]</scope>
    <source>
        <strain evidence="2 3">NBRC 103154</strain>
    </source>
</reference>
<evidence type="ECO:0000313" key="2">
    <source>
        <dbReference type="EMBL" id="GEM80787.1"/>
    </source>
</evidence>
<protein>
    <recommendedName>
        <fullName evidence="1">PKD domain-containing protein</fullName>
    </recommendedName>
</protein>
<feature type="domain" description="PKD" evidence="1">
    <location>
        <begin position="125"/>
        <end position="187"/>
    </location>
</feature>
<organism evidence="2 3">
    <name type="scientific">Vibrio superstes NBRC 103154</name>
    <dbReference type="NCBI Taxonomy" id="1219062"/>
    <lineage>
        <taxon>Bacteria</taxon>
        <taxon>Pseudomonadati</taxon>
        <taxon>Pseudomonadota</taxon>
        <taxon>Gammaproteobacteria</taxon>
        <taxon>Vibrionales</taxon>
        <taxon>Vibrionaceae</taxon>
        <taxon>Vibrio</taxon>
    </lineage>
</organism>
<dbReference type="RefSeq" id="WP_119009350.1">
    <property type="nucleotide sequence ID" value="NZ_BJXK01000013.1"/>
</dbReference>
<keyword evidence="3" id="KW-1185">Reference proteome</keyword>
<dbReference type="InterPro" id="IPR005046">
    <property type="entry name" value="DUF285"/>
</dbReference>
<dbReference type="SUPFAM" id="SSF49299">
    <property type="entry name" value="PKD domain"/>
    <property type="match status" value="1"/>
</dbReference>
<proteinExistence type="predicted"/>
<dbReference type="AlphaFoldDB" id="A0A511QUS8"/>
<dbReference type="PROSITE" id="PS50093">
    <property type="entry name" value="PKD"/>
    <property type="match status" value="1"/>
</dbReference>
<dbReference type="InterPro" id="IPR035986">
    <property type="entry name" value="PKD_dom_sf"/>
</dbReference>
<sequence length="359" mass="39835">MPFVSITPFYYGADLIRVFKLSCLVITSFLLLACGSDDESTNGAFVDSQAPVITLNGDSVIIVGQGRPYIELHATAVDDVDGEINVELSPQEVDTETLGDYTLVYTARDSAGNESSVIRTVSVVEPRPFITTWQIDAANEQIDISTRASTFTYNFIIDWGDGTIEEGLTGSVSHIYNEPGVYTISINGAFPNLSIQAPGEKINMLTLEQWGDIKWESMADIFYGAENITNNATDLPDLRLVEHFSYTFANAKLFNTDLSLWDTSKATTFYYMFEDATSFEFNISDWDVSNVENMRGMFNGVVLPTETYDQILNKWSQQPVQNSVIFDAGNSQYSIYAEAARDKLITEHSWTITDGGLAP</sequence>
<dbReference type="Pfam" id="PF03382">
    <property type="entry name" value="DUF285"/>
    <property type="match status" value="1"/>
</dbReference>
<dbReference type="Proteomes" id="UP000321113">
    <property type="component" value="Unassembled WGS sequence"/>
</dbReference>
<accession>A0A511QUS8</accession>
<evidence type="ECO:0000313" key="3">
    <source>
        <dbReference type="Proteomes" id="UP000321113"/>
    </source>
</evidence>
<gene>
    <name evidence="2" type="ORF">VSU01S_30320</name>
</gene>
<evidence type="ECO:0000259" key="1">
    <source>
        <dbReference type="PROSITE" id="PS50093"/>
    </source>
</evidence>
<dbReference type="EMBL" id="BJXK01000013">
    <property type="protein sequence ID" value="GEM80787.1"/>
    <property type="molecule type" value="Genomic_DNA"/>
</dbReference>
<dbReference type="InterPro" id="IPR032179">
    <property type="entry name" value="Cry22Aa_Ig-like"/>
</dbReference>
<dbReference type="OrthoDB" id="5855837at2"/>
<comment type="caution">
    <text evidence="2">The sequence shown here is derived from an EMBL/GenBank/DDBJ whole genome shotgun (WGS) entry which is preliminary data.</text>
</comment>
<dbReference type="InterPro" id="IPR000601">
    <property type="entry name" value="PKD_dom"/>
</dbReference>